<keyword evidence="3" id="KW-1185">Reference proteome</keyword>
<dbReference type="Gene3D" id="3.40.720.10">
    <property type="entry name" value="Alkaline Phosphatase, subunit A"/>
    <property type="match status" value="1"/>
</dbReference>
<keyword evidence="1" id="KW-0472">Membrane</keyword>
<dbReference type="PIR" id="F87407">
    <property type="entry name" value="F87407"/>
</dbReference>
<dbReference type="HOGENOM" id="CLU_017594_1_1_5"/>
<dbReference type="BioCyc" id="CAULO:CC1277-MONOMER"/>
<name>Q9A8S4_CAUVC</name>
<evidence type="ECO:0000313" key="3">
    <source>
        <dbReference type="Proteomes" id="UP000001816"/>
    </source>
</evidence>
<dbReference type="PANTHER" id="PTHR10151:SF120">
    <property type="entry name" value="BIS(5'-ADENOSYL)-TRIPHOSPHATASE"/>
    <property type="match status" value="1"/>
</dbReference>
<dbReference type="InterPro" id="IPR002591">
    <property type="entry name" value="Phosphodiest/P_Trfase"/>
</dbReference>
<dbReference type="SMR" id="Q9A8S4"/>
<dbReference type="Proteomes" id="UP000001816">
    <property type="component" value="Chromosome"/>
</dbReference>
<sequence>MASAPAHAKLRGCHASETAGRHTPAIWAMDDRWNRRSKSSPKMILRRLLSLVLALGLMIAADGAAAREKAPHLTILVSIDGFRADYLDRGDTPVMKALAENGARAAMRPSFPSVTFPNHYTLITGKRPDRNGIVANTMVDPSVSAEKFTMRSLDPAWWSQAKPFWVSVEQQGKRAAAMFWPGSEVEIDGVRPSRWVKFDQTMPGDARVDQVLNWLDSADGPPIAFSTLYFDIVDTQGHHYGPESPEVRAAAASVDAALGRLVAGLKARGRFESTDIVIVADHGMAPLPAANRVVLDDLVDVSKIRLVTTGAVTAFSPMPGERKAVEAAFLSKPLPHMTCWKKNRIPARFHYGRNSRVPAIVCLSETGWYTTTEAAKQKPSEWDGKDGGAHGFDPYDPTMQAVFVAHGPSFKSGVALPAFDNVDVYALLAKVTGVRPEKTDGSLKVVREALR</sequence>
<dbReference type="SUPFAM" id="SSF53649">
    <property type="entry name" value="Alkaline phosphatase-like"/>
    <property type="match status" value="1"/>
</dbReference>
<dbReference type="InterPro" id="IPR017850">
    <property type="entry name" value="Alkaline_phosphatase_core_sf"/>
</dbReference>
<protein>
    <submittedName>
        <fullName evidence="2">Type I phosphodiesterase/nucleotide pyrophosphatase family protein</fullName>
    </submittedName>
</protein>
<dbReference type="GO" id="GO:0016787">
    <property type="term" value="F:hydrolase activity"/>
    <property type="evidence" value="ECO:0007669"/>
    <property type="project" value="UniProtKB-ARBA"/>
</dbReference>
<keyword evidence="1" id="KW-1133">Transmembrane helix</keyword>
<dbReference type="EMBL" id="AE005673">
    <property type="protein sequence ID" value="AAK23258.1"/>
    <property type="molecule type" value="Genomic_DNA"/>
</dbReference>
<feature type="transmembrane region" description="Helical" evidence="1">
    <location>
        <begin position="44"/>
        <end position="61"/>
    </location>
</feature>
<organism evidence="2 3">
    <name type="scientific">Caulobacter vibrioides (strain ATCC 19089 / CIP 103742 / CB 15)</name>
    <name type="common">Caulobacter crescentus</name>
    <dbReference type="NCBI Taxonomy" id="190650"/>
    <lineage>
        <taxon>Bacteria</taxon>
        <taxon>Pseudomonadati</taxon>
        <taxon>Pseudomonadota</taxon>
        <taxon>Alphaproteobacteria</taxon>
        <taxon>Caulobacterales</taxon>
        <taxon>Caulobacteraceae</taxon>
        <taxon>Caulobacter</taxon>
    </lineage>
</organism>
<gene>
    <name evidence="2" type="ordered locus">CC_1277</name>
</gene>
<dbReference type="PATRIC" id="fig|190650.5.peg.1302"/>
<dbReference type="STRING" id="190650.CC_1277"/>
<accession>Q9A8S4</accession>
<dbReference type="PANTHER" id="PTHR10151">
    <property type="entry name" value="ECTONUCLEOTIDE PYROPHOSPHATASE/PHOSPHODIESTERASE"/>
    <property type="match status" value="1"/>
</dbReference>
<dbReference type="Gene3D" id="3.30.1360.180">
    <property type="match status" value="1"/>
</dbReference>
<dbReference type="Pfam" id="PF01663">
    <property type="entry name" value="Phosphodiest"/>
    <property type="match status" value="1"/>
</dbReference>
<dbReference type="KEGG" id="ccr:CC_1277"/>
<dbReference type="EnsemblBacteria" id="AAK23258">
    <property type="protein sequence ID" value="AAK23258"/>
    <property type="gene ID" value="CC_1277"/>
</dbReference>
<keyword evidence="1" id="KW-0812">Transmembrane</keyword>
<proteinExistence type="predicted"/>
<evidence type="ECO:0000256" key="1">
    <source>
        <dbReference type="SAM" id="Phobius"/>
    </source>
</evidence>
<dbReference type="eggNOG" id="COG1524">
    <property type="taxonomic scope" value="Bacteria"/>
</dbReference>
<reference evidence="2 3" key="1">
    <citation type="journal article" date="2001" name="Proc. Natl. Acad. Sci. U.S.A.">
        <title>Complete genome sequence of Caulobacter crescentus.</title>
        <authorList>
            <person name="Nierman W.C."/>
            <person name="Feldblyum T.V."/>
            <person name="Laub M.T."/>
            <person name="Paulsen I.T."/>
            <person name="Nelson K.E."/>
            <person name="Eisen J.A."/>
            <person name="Heidelberg J.F."/>
            <person name="Alley M.R."/>
            <person name="Ohta N."/>
            <person name="Maddock J.R."/>
            <person name="Potocka I."/>
            <person name="Nelson W.C."/>
            <person name="Newton A."/>
            <person name="Stephens C."/>
            <person name="Phadke N.D."/>
            <person name="Ely B."/>
            <person name="DeBoy R.T."/>
            <person name="Dodson R.J."/>
            <person name="Durkin A.S."/>
            <person name="Gwinn M.L."/>
            <person name="Haft D.H."/>
            <person name="Kolonay J.F."/>
            <person name="Smit J."/>
            <person name="Craven M.B."/>
            <person name="Khouri H."/>
            <person name="Shetty J."/>
            <person name="Berry K."/>
            <person name="Utterback T."/>
            <person name="Tran K."/>
            <person name="Wolf A."/>
            <person name="Vamathevan J."/>
            <person name="Ermolaeva M."/>
            <person name="White O."/>
            <person name="Salzberg S.L."/>
            <person name="Venter J.C."/>
            <person name="Shapiro L."/>
            <person name="Fraser C.M."/>
        </authorList>
    </citation>
    <scope>NUCLEOTIDE SEQUENCE [LARGE SCALE GENOMIC DNA]</scope>
    <source>
        <strain evidence="3">ATCC 19089 / CB15</strain>
    </source>
</reference>
<dbReference type="AlphaFoldDB" id="Q9A8S4"/>
<evidence type="ECO:0000313" key="2">
    <source>
        <dbReference type="EMBL" id="AAK23258.1"/>
    </source>
</evidence>
<dbReference type="CDD" id="cd16018">
    <property type="entry name" value="Enpp"/>
    <property type="match status" value="1"/>
</dbReference>